<proteinExistence type="predicted"/>
<dbReference type="RefSeq" id="WP_200357809.1">
    <property type="nucleotide sequence ID" value="NZ_JAENIL010000051.1"/>
</dbReference>
<evidence type="ECO:0000313" key="3">
    <source>
        <dbReference type="Proteomes" id="UP000617628"/>
    </source>
</evidence>
<sequence length="57" mass="6559">MNTQFAKSYPESKAAVLETEEPQATKPKLTEAQKERLARIKSAMNRTARERRMAAHR</sequence>
<feature type="region of interest" description="Disordered" evidence="1">
    <location>
        <begin position="1"/>
        <end position="33"/>
    </location>
</feature>
<keyword evidence="3" id="KW-1185">Reference proteome</keyword>
<accession>A0A934S4G3</accession>
<protein>
    <submittedName>
        <fullName evidence="2">Uncharacterized protein</fullName>
    </submittedName>
</protein>
<gene>
    <name evidence="2" type="ORF">JIN87_22115</name>
</gene>
<reference evidence="2" key="1">
    <citation type="submission" date="2021-01" db="EMBL/GenBank/DDBJ databases">
        <title>Modified the classification status of verrucomicrobia.</title>
        <authorList>
            <person name="Feng X."/>
        </authorList>
    </citation>
    <scope>NUCLEOTIDE SEQUENCE</scope>
    <source>
        <strain evidence="2">KCTC 13126</strain>
    </source>
</reference>
<dbReference type="Proteomes" id="UP000617628">
    <property type="component" value="Unassembled WGS sequence"/>
</dbReference>
<name>A0A934S4G3_9BACT</name>
<organism evidence="2 3">
    <name type="scientific">Pelagicoccus mobilis</name>
    <dbReference type="NCBI Taxonomy" id="415221"/>
    <lineage>
        <taxon>Bacteria</taxon>
        <taxon>Pseudomonadati</taxon>
        <taxon>Verrucomicrobiota</taxon>
        <taxon>Opitutia</taxon>
        <taxon>Puniceicoccales</taxon>
        <taxon>Pelagicoccaceae</taxon>
        <taxon>Pelagicoccus</taxon>
    </lineage>
</organism>
<evidence type="ECO:0000313" key="2">
    <source>
        <dbReference type="EMBL" id="MBK1879597.1"/>
    </source>
</evidence>
<comment type="caution">
    <text evidence="2">The sequence shown here is derived from an EMBL/GenBank/DDBJ whole genome shotgun (WGS) entry which is preliminary data.</text>
</comment>
<dbReference type="AlphaFoldDB" id="A0A934S4G3"/>
<dbReference type="EMBL" id="JAENIL010000051">
    <property type="protein sequence ID" value="MBK1879597.1"/>
    <property type="molecule type" value="Genomic_DNA"/>
</dbReference>
<evidence type="ECO:0000256" key="1">
    <source>
        <dbReference type="SAM" id="MobiDB-lite"/>
    </source>
</evidence>